<dbReference type="InterPro" id="IPR021486">
    <property type="entry name" value="DUF3139"/>
</dbReference>
<keyword evidence="1" id="KW-0472">Membrane</keyword>
<comment type="caution">
    <text evidence="2">The sequence shown here is derived from an EMBL/GenBank/DDBJ whole genome shotgun (WGS) entry which is preliminary data.</text>
</comment>
<keyword evidence="1" id="KW-0812">Transmembrane</keyword>
<protein>
    <submittedName>
        <fullName evidence="2">DUF3139 domain-containing protein</fullName>
    </submittedName>
</protein>
<keyword evidence="3" id="KW-1185">Reference proteome</keyword>
<evidence type="ECO:0000313" key="3">
    <source>
        <dbReference type="Proteomes" id="UP001498469"/>
    </source>
</evidence>
<dbReference type="Proteomes" id="UP001498469">
    <property type="component" value="Unassembled WGS sequence"/>
</dbReference>
<evidence type="ECO:0000256" key="1">
    <source>
        <dbReference type="SAM" id="Phobius"/>
    </source>
</evidence>
<organism evidence="2 3">
    <name type="scientific">Clostridium frigoriphilum</name>
    <dbReference type="NCBI Taxonomy" id="443253"/>
    <lineage>
        <taxon>Bacteria</taxon>
        <taxon>Bacillati</taxon>
        <taxon>Bacillota</taxon>
        <taxon>Clostridia</taxon>
        <taxon>Eubacteriales</taxon>
        <taxon>Clostridiaceae</taxon>
        <taxon>Clostridium</taxon>
    </lineage>
</organism>
<evidence type="ECO:0000313" key="2">
    <source>
        <dbReference type="EMBL" id="MEF2115408.1"/>
    </source>
</evidence>
<dbReference type="Pfam" id="PF11337">
    <property type="entry name" value="DUF3139"/>
    <property type="match status" value="1"/>
</dbReference>
<gene>
    <name evidence="2" type="ORF">SJI18_24370</name>
</gene>
<dbReference type="RefSeq" id="WP_216252388.1">
    <property type="nucleotide sequence ID" value="NZ_JAZHFS010000062.1"/>
</dbReference>
<proteinExistence type="predicted"/>
<dbReference type="EMBL" id="JAZHFS010000062">
    <property type="protein sequence ID" value="MEF2115408.1"/>
    <property type="molecule type" value="Genomic_DNA"/>
</dbReference>
<sequence length="106" mass="12190">MKKYLMIIIFITSIFCSLFLGGKLFFLGKQSEREKILYATVWKLSKDGYKENEIKKIKVSYDPLKGGVLPYQVFIVFKKDTSKTKIYSWSSVEEKQIVDAGISAGF</sequence>
<accession>A0ABU7UVF2</accession>
<feature type="transmembrane region" description="Helical" evidence="1">
    <location>
        <begin position="6"/>
        <end position="26"/>
    </location>
</feature>
<name>A0ABU7UVF2_9CLOT</name>
<reference evidence="2 3" key="1">
    <citation type="submission" date="2023-11" db="EMBL/GenBank/DDBJ databases">
        <title>Draft genome sequence of a psychrophilic Clostridium strain from permafrost water brine.</title>
        <authorList>
            <person name="Shcherbakova V.A."/>
            <person name="Trubitsyn V.E."/>
            <person name="Zakharyuk A.G."/>
        </authorList>
    </citation>
    <scope>NUCLEOTIDE SEQUENCE [LARGE SCALE GENOMIC DNA]</scope>
    <source>
        <strain evidence="2 3">14F</strain>
    </source>
</reference>
<keyword evidence="1" id="KW-1133">Transmembrane helix</keyword>